<evidence type="ECO:0000256" key="9">
    <source>
        <dbReference type="ARBA" id="ARBA00022842"/>
    </source>
</evidence>
<dbReference type="SUPFAM" id="SSF56655">
    <property type="entry name" value="Carbohydrate phosphatase"/>
    <property type="match status" value="1"/>
</dbReference>
<evidence type="ECO:0000256" key="5">
    <source>
        <dbReference type="ARBA" id="ARBA00013093"/>
    </source>
</evidence>
<dbReference type="GO" id="GO:0006094">
    <property type="term" value="P:gluconeogenesis"/>
    <property type="evidence" value="ECO:0007669"/>
    <property type="project" value="TreeGrafter"/>
</dbReference>
<dbReference type="GO" id="GO:0006002">
    <property type="term" value="P:fructose 6-phosphate metabolic process"/>
    <property type="evidence" value="ECO:0007669"/>
    <property type="project" value="TreeGrafter"/>
</dbReference>
<reference evidence="15" key="1">
    <citation type="submission" date="2021-01" db="EMBL/GenBank/DDBJ databases">
        <authorList>
            <person name="Corre E."/>
            <person name="Pelletier E."/>
            <person name="Niang G."/>
            <person name="Scheremetjew M."/>
            <person name="Finn R."/>
            <person name="Kale V."/>
            <person name="Holt S."/>
            <person name="Cochrane G."/>
            <person name="Meng A."/>
            <person name="Brown T."/>
            <person name="Cohen L."/>
        </authorList>
    </citation>
    <scope>NUCLEOTIDE SEQUENCE</scope>
    <source>
        <strain evidence="15">NY070348D</strain>
    </source>
</reference>
<evidence type="ECO:0000256" key="1">
    <source>
        <dbReference type="ARBA" id="ARBA00001273"/>
    </source>
</evidence>
<dbReference type="GO" id="GO:0005737">
    <property type="term" value="C:cytoplasm"/>
    <property type="evidence" value="ECO:0007669"/>
    <property type="project" value="TreeGrafter"/>
</dbReference>
<dbReference type="HAMAP" id="MF_01855">
    <property type="entry name" value="FBPase_class1"/>
    <property type="match status" value="1"/>
</dbReference>
<dbReference type="GO" id="GO:0046872">
    <property type="term" value="F:metal ion binding"/>
    <property type="evidence" value="ECO:0007669"/>
    <property type="project" value="UniProtKB-KW"/>
</dbReference>
<evidence type="ECO:0000256" key="8">
    <source>
        <dbReference type="ARBA" id="ARBA00022801"/>
    </source>
</evidence>
<feature type="transmembrane region" description="Helical" evidence="12">
    <location>
        <begin position="343"/>
        <end position="362"/>
    </location>
</feature>
<name>A0A7S2WNI3_9STRA</name>
<dbReference type="InterPro" id="IPR000146">
    <property type="entry name" value="FBPase_class-1"/>
</dbReference>
<dbReference type="PROSITE" id="PS00124">
    <property type="entry name" value="FBPASE"/>
    <property type="match status" value="1"/>
</dbReference>
<evidence type="ECO:0000256" key="4">
    <source>
        <dbReference type="ARBA" id="ARBA00010941"/>
    </source>
</evidence>
<evidence type="ECO:0000256" key="2">
    <source>
        <dbReference type="ARBA" id="ARBA00001946"/>
    </source>
</evidence>
<dbReference type="Gene3D" id="3.40.190.80">
    <property type="match status" value="1"/>
</dbReference>
<keyword evidence="12" id="KW-1133">Transmembrane helix</keyword>
<dbReference type="AlphaFoldDB" id="A0A7S2WNI3"/>
<dbReference type="GO" id="GO:0006000">
    <property type="term" value="P:fructose metabolic process"/>
    <property type="evidence" value="ECO:0007669"/>
    <property type="project" value="TreeGrafter"/>
</dbReference>
<evidence type="ECO:0000256" key="3">
    <source>
        <dbReference type="ARBA" id="ARBA00005215"/>
    </source>
</evidence>
<protein>
    <recommendedName>
        <fullName evidence="5">fructose-bisphosphatase</fullName>
        <ecNumber evidence="5">3.1.3.11</ecNumber>
    </recommendedName>
</protein>
<keyword evidence="8 11" id="KW-0378">Hydrolase</keyword>
<comment type="catalytic activity">
    <reaction evidence="1">
        <text>beta-D-fructose 1,6-bisphosphate + H2O = beta-D-fructose 6-phosphate + phosphate</text>
        <dbReference type="Rhea" id="RHEA:11064"/>
        <dbReference type="ChEBI" id="CHEBI:15377"/>
        <dbReference type="ChEBI" id="CHEBI:32966"/>
        <dbReference type="ChEBI" id="CHEBI:43474"/>
        <dbReference type="ChEBI" id="CHEBI:57634"/>
        <dbReference type="EC" id="3.1.3.11"/>
    </reaction>
</comment>
<accession>A0A7S2WNI3</accession>
<keyword evidence="7" id="KW-0479">Metal-binding</keyword>
<dbReference type="PANTHER" id="PTHR11556:SF35">
    <property type="entry name" value="SEDOHEPTULOSE-1,7-BISPHOSPHATASE, CHLOROPLASTIC"/>
    <property type="match status" value="1"/>
</dbReference>
<evidence type="ECO:0000256" key="12">
    <source>
        <dbReference type="SAM" id="Phobius"/>
    </source>
</evidence>
<keyword evidence="6" id="KW-0963">Cytoplasm</keyword>
<dbReference type="PRINTS" id="PR00115">
    <property type="entry name" value="F16BPHPHTASE"/>
</dbReference>
<keyword evidence="12" id="KW-0812">Transmembrane</keyword>
<evidence type="ECO:0000256" key="6">
    <source>
        <dbReference type="ARBA" id="ARBA00022490"/>
    </source>
</evidence>
<keyword evidence="9" id="KW-0460">Magnesium</keyword>
<dbReference type="Pfam" id="PF00316">
    <property type="entry name" value="FBPase"/>
    <property type="match status" value="1"/>
</dbReference>
<evidence type="ECO:0000256" key="10">
    <source>
        <dbReference type="ARBA" id="ARBA00023277"/>
    </source>
</evidence>
<sequence length="364" mass="40371">MCDVSELTAVEAVLKRASVRIYDVIQGHIGWTGDGIDEFCAEKSSTTDKRKVNNSGDAVLAMDELADNIIEEELRSCSLVAGFASEEREDFVQTNVNGKYVVVYDPLDGSQNIPVGLSVGAIYGVFQASSMEEIKNGDRIVAAGYALFSSALQFAFSTKQTPVEMSQYDFGGKDWVVYIRDHKRPKKGKTYAINEGSCANWDNTISVFVAQHLRGRSVRWMCCMVADVSRQLLQGGCFMYPCDKKYPNGRLRLVYEAIPLAFLWERAGNGFALASVDGTRVLDMDIGGDIHKRCGIIFLGEEEANAFNRVKAHAPEWACSNPKEKLVVARTKKDEAIDKETNLLRMALIAGAVFNVILLLRYRN</sequence>
<dbReference type="PANTHER" id="PTHR11556">
    <property type="entry name" value="FRUCTOSE-1,6-BISPHOSPHATASE-RELATED"/>
    <property type="match status" value="1"/>
</dbReference>
<evidence type="ECO:0000259" key="13">
    <source>
        <dbReference type="Pfam" id="PF00316"/>
    </source>
</evidence>
<evidence type="ECO:0000256" key="7">
    <source>
        <dbReference type="ARBA" id="ARBA00022723"/>
    </source>
</evidence>
<dbReference type="GO" id="GO:0030388">
    <property type="term" value="P:fructose 1,6-bisphosphate metabolic process"/>
    <property type="evidence" value="ECO:0007669"/>
    <property type="project" value="TreeGrafter"/>
</dbReference>
<proteinExistence type="inferred from homology"/>
<feature type="domain" description="Fructose-1-6-bisphosphatase class I N-terminal" evidence="13">
    <location>
        <begin position="52"/>
        <end position="168"/>
    </location>
</feature>
<dbReference type="Gene3D" id="3.30.540.10">
    <property type="entry name" value="Fructose-1,6-Bisphosphatase, subunit A, domain 1"/>
    <property type="match status" value="1"/>
</dbReference>
<dbReference type="GO" id="GO:0042132">
    <property type="term" value="F:fructose 1,6-bisphosphate 1-phosphatase activity"/>
    <property type="evidence" value="ECO:0007669"/>
    <property type="project" value="UniProtKB-EC"/>
</dbReference>
<dbReference type="GO" id="GO:0005986">
    <property type="term" value="P:sucrose biosynthetic process"/>
    <property type="evidence" value="ECO:0007669"/>
    <property type="project" value="TreeGrafter"/>
</dbReference>
<evidence type="ECO:0000256" key="11">
    <source>
        <dbReference type="RuleBase" id="RU000508"/>
    </source>
</evidence>
<evidence type="ECO:0000313" key="15">
    <source>
        <dbReference type="EMBL" id="CAD9696952.1"/>
    </source>
</evidence>
<dbReference type="EMBL" id="HBHK01020530">
    <property type="protein sequence ID" value="CAD9696952.1"/>
    <property type="molecule type" value="Transcribed_RNA"/>
</dbReference>
<feature type="domain" description="Fructose-1-6-bisphosphatase class 1 C-terminal" evidence="14">
    <location>
        <begin position="185"/>
        <end position="301"/>
    </location>
</feature>
<evidence type="ECO:0000259" key="14">
    <source>
        <dbReference type="Pfam" id="PF18913"/>
    </source>
</evidence>
<dbReference type="EC" id="3.1.3.11" evidence="5"/>
<dbReference type="InterPro" id="IPR028343">
    <property type="entry name" value="FBPtase"/>
</dbReference>
<comment type="cofactor">
    <cofactor evidence="2">
        <name>Mg(2+)</name>
        <dbReference type="ChEBI" id="CHEBI:18420"/>
    </cofactor>
</comment>
<dbReference type="InterPro" id="IPR033391">
    <property type="entry name" value="FBPase_N"/>
</dbReference>
<comment type="similarity">
    <text evidence="4 11">Belongs to the FBPase class 1 family.</text>
</comment>
<dbReference type="InterPro" id="IPR044015">
    <property type="entry name" value="FBPase_C_dom"/>
</dbReference>
<organism evidence="15">
    <name type="scientific">Mucochytrium quahogii</name>
    <dbReference type="NCBI Taxonomy" id="96639"/>
    <lineage>
        <taxon>Eukaryota</taxon>
        <taxon>Sar</taxon>
        <taxon>Stramenopiles</taxon>
        <taxon>Bigyra</taxon>
        <taxon>Labyrinthulomycetes</taxon>
        <taxon>Thraustochytrida</taxon>
        <taxon>Thraustochytriidae</taxon>
        <taxon>Mucochytrium</taxon>
    </lineage>
</organism>
<keyword evidence="12" id="KW-0472">Membrane</keyword>
<dbReference type="InterPro" id="IPR020548">
    <property type="entry name" value="Fructose_bisphosphatase_AS"/>
</dbReference>
<dbReference type="Pfam" id="PF18913">
    <property type="entry name" value="FBPase_C"/>
    <property type="match status" value="1"/>
</dbReference>
<gene>
    <name evidence="15" type="ORF">QSP1433_LOCUS13033</name>
</gene>
<comment type="pathway">
    <text evidence="3">Carbohydrate biosynthesis; Calvin cycle.</text>
</comment>
<keyword evidence="10 11" id="KW-0119">Carbohydrate metabolism</keyword>